<gene>
    <name evidence="3" type="ORF">HNR39_003879</name>
</gene>
<dbReference type="PANTHER" id="PTHR31350">
    <property type="entry name" value="SI:DKEY-261L7.2"/>
    <property type="match status" value="1"/>
</dbReference>
<dbReference type="Pfam" id="PF13371">
    <property type="entry name" value="TPR_9"/>
    <property type="match status" value="1"/>
</dbReference>
<keyword evidence="4" id="KW-1185">Reference proteome</keyword>
<dbReference type="AlphaFoldDB" id="A0A840RYS7"/>
<reference evidence="3 4" key="1">
    <citation type="submission" date="2020-08" db="EMBL/GenBank/DDBJ databases">
        <title>Genomic Encyclopedia of Type Strains, Phase IV (KMG-IV): sequencing the most valuable type-strain genomes for metagenomic binning, comparative biology and taxonomic classification.</title>
        <authorList>
            <person name="Goeker M."/>
        </authorList>
    </citation>
    <scope>NUCLEOTIDE SEQUENCE [LARGE SCALE GENOMIC DNA]</scope>
    <source>
        <strain evidence="3 4">DSM 23240</strain>
    </source>
</reference>
<dbReference type="EMBL" id="JACHHQ010000010">
    <property type="protein sequence ID" value="MBB5202016.1"/>
    <property type="molecule type" value="Genomic_DNA"/>
</dbReference>
<accession>A0A840RYS7</accession>
<proteinExistence type="inferred from homology"/>
<sequence length="281" mass="32103">MISSLNYFTTLVQEANNVPLFEAALAIAQDAYPALDLNAPQVTMDRFAYTLRQRMPAEASQIKKLQLLNQFFFKELGFSVNVNNYYDPDNSYLQCVINKRRGIPISLAIVYMELAQQIGLPIQGVSFPGHFLMKLSVTSGDIVIDPLNGISLTHEQLEERLEPYLRTSPLQSREKKVSLQPYLQGAHPHEILVRMLHNLKVVFMQSQQWQKLLTLQQRLLVLLPNDAIELRDRGAAYAHLDCPQAALDDIESYLMQRPHAEDAVTLREQSKELRKACKRLN</sequence>
<dbReference type="SUPFAM" id="SSF48452">
    <property type="entry name" value="TPR-like"/>
    <property type="match status" value="1"/>
</dbReference>
<dbReference type="Pfam" id="PF13369">
    <property type="entry name" value="Transglut_core2"/>
    <property type="match status" value="1"/>
</dbReference>
<feature type="domain" description="Protein SirB1 N-terminal" evidence="2">
    <location>
        <begin position="43"/>
        <end position="196"/>
    </location>
</feature>
<evidence type="ECO:0000313" key="3">
    <source>
        <dbReference type="EMBL" id="MBB5202016.1"/>
    </source>
</evidence>
<organism evidence="3 4">
    <name type="scientific">Glaciimonas immobilis</name>
    <dbReference type="NCBI Taxonomy" id="728004"/>
    <lineage>
        <taxon>Bacteria</taxon>
        <taxon>Pseudomonadati</taxon>
        <taxon>Pseudomonadota</taxon>
        <taxon>Betaproteobacteria</taxon>
        <taxon>Burkholderiales</taxon>
        <taxon>Oxalobacteraceae</taxon>
        <taxon>Glaciimonas</taxon>
    </lineage>
</organism>
<comment type="similarity">
    <text evidence="1">Belongs to the UPF0162 family.</text>
</comment>
<dbReference type="Gene3D" id="1.25.40.10">
    <property type="entry name" value="Tetratricopeptide repeat domain"/>
    <property type="match status" value="1"/>
</dbReference>
<dbReference type="PANTHER" id="PTHR31350:SF21">
    <property type="entry name" value="F-BOX ONLY PROTEIN 21"/>
    <property type="match status" value="1"/>
</dbReference>
<dbReference type="InterPro" id="IPR032698">
    <property type="entry name" value="SirB1_N"/>
</dbReference>
<dbReference type="RefSeq" id="WP_168054413.1">
    <property type="nucleotide sequence ID" value="NZ_JAAOZT010000004.1"/>
</dbReference>
<evidence type="ECO:0000256" key="1">
    <source>
        <dbReference type="ARBA" id="ARBA00007100"/>
    </source>
</evidence>
<dbReference type="InterPro" id="IPR011990">
    <property type="entry name" value="TPR-like_helical_dom_sf"/>
</dbReference>
<evidence type="ECO:0000259" key="2">
    <source>
        <dbReference type="Pfam" id="PF13369"/>
    </source>
</evidence>
<protein>
    <submittedName>
        <fullName evidence="3">Regulator of sirC expression with transglutaminase-like and TPR domain</fullName>
    </submittedName>
</protein>
<dbReference type="Proteomes" id="UP000571084">
    <property type="component" value="Unassembled WGS sequence"/>
</dbReference>
<evidence type="ECO:0000313" key="4">
    <source>
        <dbReference type="Proteomes" id="UP000571084"/>
    </source>
</evidence>
<name>A0A840RYS7_9BURK</name>
<comment type="caution">
    <text evidence="3">The sequence shown here is derived from an EMBL/GenBank/DDBJ whole genome shotgun (WGS) entry which is preliminary data.</text>
</comment>